<sequence length="31" mass="3576">MTARMIIASTIMPMITLRFMVFSPLLTIIFD</sequence>
<dbReference type="Proteomes" id="UP000004038">
    <property type="component" value="Unassembled WGS sequence"/>
</dbReference>
<accession>H0FUS5</accession>
<evidence type="ECO:0000313" key="2">
    <source>
        <dbReference type="EMBL" id="EHK79260.1"/>
    </source>
</evidence>
<reference evidence="2 3" key="1">
    <citation type="journal article" date="2012" name="J. Bacteriol.">
        <title>Draft Genome Sequence of Sinorhizobium meliloti CCNWSX0020, a Nitrogen-Fixing Symbiont with Copper Tolerance Capability Isolated from Lead-Zinc Mine Tailings.</title>
        <authorList>
            <person name="Li Z."/>
            <person name="Ma Z."/>
            <person name="Hao X."/>
            <person name="Wei G."/>
        </authorList>
    </citation>
    <scope>NUCLEOTIDE SEQUENCE [LARGE SCALE GENOMIC DNA]</scope>
    <source>
        <strain evidence="2 3">CCNWSX0020</strain>
    </source>
</reference>
<keyword evidence="1" id="KW-0472">Membrane</keyword>
<proteinExistence type="predicted"/>
<name>H0FUS5_RHIML</name>
<evidence type="ECO:0000313" key="3">
    <source>
        <dbReference type="Proteomes" id="UP000004038"/>
    </source>
</evidence>
<keyword evidence="1" id="KW-1133">Transmembrane helix</keyword>
<evidence type="ECO:0000256" key="1">
    <source>
        <dbReference type="SAM" id="Phobius"/>
    </source>
</evidence>
<keyword evidence="1" id="KW-0812">Transmembrane</keyword>
<gene>
    <name evidence="2" type="ORF">SM0020_04585</name>
</gene>
<dbReference type="AlphaFoldDB" id="H0FUS5"/>
<feature type="transmembrane region" description="Helical" evidence="1">
    <location>
        <begin position="6"/>
        <end position="30"/>
    </location>
</feature>
<organism evidence="2 3">
    <name type="scientific">Sinorhizobium meliloti CCNWSX0020</name>
    <dbReference type="NCBI Taxonomy" id="1107881"/>
    <lineage>
        <taxon>Bacteria</taxon>
        <taxon>Pseudomonadati</taxon>
        <taxon>Pseudomonadota</taxon>
        <taxon>Alphaproteobacteria</taxon>
        <taxon>Hyphomicrobiales</taxon>
        <taxon>Rhizobiaceae</taxon>
        <taxon>Sinorhizobium/Ensifer group</taxon>
        <taxon>Sinorhizobium</taxon>
    </lineage>
</organism>
<dbReference type="EMBL" id="AGVV01000005">
    <property type="protein sequence ID" value="EHK79260.1"/>
    <property type="molecule type" value="Genomic_DNA"/>
</dbReference>
<protein>
    <submittedName>
        <fullName evidence="2">Uncharacterized protein</fullName>
    </submittedName>
</protein>